<keyword evidence="3" id="KW-1185">Reference proteome</keyword>
<accession>A0ABR4HC85</accession>
<evidence type="ECO:0008006" key="4">
    <source>
        <dbReference type="Google" id="ProtNLM"/>
    </source>
</evidence>
<feature type="region of interest" description="Disordered" evidence="1">
    <location>
        <begin position="1"/>
        <end position="20"/>
    </location>
</feature>
<dbReference type="EMBL" id="JBFXLS010000154">
    <property type="protein sequence ID" value="KAL2813040.1"/>
    <property type="molecule type" value="Genomic_DNA"/>
</dbReference>
<comment type="caution">
    <text evidence="2">The sequence shown here is derived from an EMBL/GenBank/DDBJ whole genome shotgun (WGS) entry which is preliminary data.</text>
</comment>
<evidence type="ECO:0000313" key="3">
    <source>
        <dbReference type="Proteomes" id="UP001610335"/>
    </source>
</evidence>
<organism evidence="2 3">
    <name type="scientific">Aspergillus cavernicola</name>
    <dbReference type="NCBI Taxonomy" id="176166"/>
    <lineage>
        <taxon>Eukaryota</taxon>
        <taxon>Fungi</taxon>
        <taxon>Dikarya</taxon>
        <taxon>Ascomycota</taxon>
        <taxon>Pezizomycotina</taxon>
        <taxon>Eurotiomycetes</taxon>
        <taxon>Eurotiomycetidae</taxon>
        <taxon>Eurotiales</taxon>
        <taxon>Aspergillaceae</taxon>
        <taxon>Aspergillus</taxon>
        <taxon>Aspergillus subgen. Nidulantes</taxon>
    </lineage>
</organism>
<name>A0ABR4HC85_9EURO</name>
<proteinExistence type="predicted"/>
<dbReference type="SUPFAM" id="SSF51735">
    <property type="entry name" value="NAD(P)-binding Rossmann-fold domains"/>
    <property type="match status" value="1"/>
</dbReference>
<feature type="compositionally biased region" description="Low complexity" evidence="1">
    <location>
        <begin position="10"/>
        <end position="20"/>
    </location>
</feature>
<dbReference type="Proteomes" id="UP001610335">
    <property type="component" value="Unassembled WGS sequence"/>
</dbReference>
<sequence length="218" mass="24047">MNPDSERLYTSNDLNTSLTNTPTTPMEAYWISKALARLATKTFKQTHANTPHFDYVNLLPGVVIGPDDRLIPSQTNKDISANDVLEGTRAAVLAPALTKEISSPFPYVNVPVHVADVARAHVDAVDAGVVEGDREYILCSSGSGEDVEWDRDVRGVVRRWFPEEVEMGMFPLLGGLGTVKWRVDGGETERVFGWRFRGFEETVKGLVAQWLELGGGRS</sequence>
<protein>
    <recommendedName>
        <fullName evidence="4">NAD-dependent epimerase/dehydratase domain-containing protein</fullName>
    </recommendedName>
</protein>
<evidence type="ECO:0000313" key="2">
    <source>
        <dbReference type="EMBL" id="KAL2813040.1"/>
    </source>
</evidence>
<dbReference type="InterPro" id="IPR036291">
    <property type="entry name" value="NAD(P)-bd_dom_sf"/>
</dbReference>
<evidence type="ECO:0000256" key="1">
    <source>
        <dbReference type="SAM" id="MobiDB-lite"/>
    </source>
</evidence>
<dbReference type="Gene3D" id="3.40.50.720">
    <property type="entry name" value="NAD(P)-binding Rossmann-like Domain"/>
    <property type="match status" value="1"/>
</dbReference>
<gene>
    <name evidence="2" type="ORF">BDW59DRAFT_178335</name>
</gene>
<reference evidence="2 3" key="1">
    <citation type="submission" date="2024-07" db="EMBL/GenBank/DDBJ databases">
        <title>Section-level genome sequencing and comparative genomics of Aspergillus sections Usti and Cavernicolus.</title>
        <authorList>
            <consortium name="Lawrence Berkeley National Laboratory"/>
            <person name="Nybo J.L."/>
            <person name="Vesth T.C."/>
            <person name="Theobald S."/>
            <person name="Frisvad J.C."/>
            <person name="Larsen T.O."/>
            <person name="Kjaerboelling I."/>
            <person name="Rothschild-Mancinelli K."/>
            <person name="Lyhne E.K."/>
            <person name="Kogle M.E."/>
            <person name="Barry K."/>
            <person name="Clum A."/>
            <person name="Na H."/>
            <person name="Ledsgaard L."/>
            <person name="Lin J."/>
            <person name="Lipzen A."/>
            <person name="Kuo A."/>
            <person name="Riley R."/>
            <person name="Mondo S."/>
            <person name="LaButti K."/>
            <person name="Haridas S."/>
            <person name="Pangalinan J."/>
            <person name="Salamov A.A."/>
            <person name="Simmons B.A."/>
            <person name="Magnuson J.K."/>
            <person name="Chen J."/>
            <person name="Drula E."/>
            <person name="Henrissat B."/>
            <person name="Wiebenga A."/>
            <person name="Lubbers R.J."/>
            <person name="Gomes A.C."/>
            <person name="Makela M.R."/>
            <person name="Stajich J."/>
            <person name="Grigoriev I.V."/>
            <person name="Mortensen U.H."/>
            <person name="De vries R.P."/>
            <person name="Baker S.E."/>
            <person name="Andersen M.R."/>
        </authorList>
    </citation>
    <scope>NUCLEOTIDE SEQUENCE [LARGE SCALE GENOMIC DNA]</scope>
    <source>
        <strain evidence="2 3">CBS 600.67</strain>
    </source>
</reference>